<evidence type="ECO:0000256" key="5">
    <source>
        <dbReference type="ARBA" id="ARBA00023014"/>
    </source>
</evidence>
<dbReference type="FunFam" id="1.20.1440.230:FF:000001">
    <property type="entry name" value="Mitochondrial NADH dehydrogenase flavoprotein 1"/>
    <property type="match status" value="1"/>
</dbReference>
<reference evidence="7" key="1">
    <citation type="submission" date="2020-08" db="EMBL/GenBank/DDBJ databases">
        <authorList>
            <person name="Cejkova D."/>
            <person name="Kubasova T."/>
            <person name="Jahodarova E."/>
            <person name="Rychlik I."/>
        </authorList>
    </citation>
    <scope>NUCLEOTIDE SEQUENCE</scope>
    <source>
        <strain evidence="7">An420c</strain>
    </source>
</reference>
<dbReference type="InterPro" id="IPR036249">
    <property type="entry name" value="Thioredoxin-like_sf"/>
</dbReference>
<keyword evidence="2" id="KW-0004">4Fe-4S</keyword>
<keyword evidence="5" id="KW-0411">Iron-sulfur</keyword>
<dbReference type="InterPro" id="IPR017900">
    <property type="entry name" value="4Fe4S_Fe_S_CS"/>
</dbReference>
<dbReference type="GO" id="GO:0046872">
    <property type="term" value="F:metal ion binding"/>
    <property type="evidence" value="ECO:0007669"/>
    <property type="project" value="UniProtKB-KW"/>
</dbReference>
<feature type="domain" description="4Fe-4S ferredoxin-type" evidence="6">
    <location>
        <begin position="567"/>
        <end position="596"/>
    </location>
</feature>
<dbReference type="GO" id="GO:0008137">
    <property type="term" value="F:NADH dehydrogenase (ubiquinone) activity"/>
    <property type="evidence" value="ECO:0007669"/>
    <property type="project" value="InterPro"/>
</dbReference>
<evidence type="ECO:0000256" key="4">
    <source>
        <dbReference type="ARBA" id="ARBA00023004"/>
    </source>
</evidence>
<dbReference type="Proteomes" id="UP000713880">
    <property type="component" value="Unassembled WGS sequence"/>
</dbReference>
<dbReference type="Gene3D" id="3.40.50.11540">
    <property type="entry name" value="NADH-ubiquinone oxidoreductase 51kDa subunit"/>
    <property type="match status" value="1"/>
</dbReference>
<protein>
    <submittedName>
        <fullName evidence="7">4Fe-4S binding protein</fullName>
    </submittedName>
</protein>
<feature type="domain" description="4Fe-4S ferredoxin-type" evidence="6">
    <location>
        <begin position="537"/>
        <end position="566"/>
    </location>
</feature>
<dbReference type="SMART" id="SM00928">
    <property type="entry name" value="NADH_4Fe-4S"/>
    <property type="match status" value="1"/>
</dbReference>
<dbReference type="PROSITE" id="PS00198">
    <property type="entry name" value="4FE4S_FER_1"/>
    <property type="match status" value="1"/>
</dbReference>
<dbReference type="GO" id="GO:0051539">
    <property type="term" value="F:4 iron, 4 sulfur cluster binding"/>
    <property type="evidence" value="ECO:0007669"/>
    <property type="project" value="UniProtKB-KW"/>
</dbReference>
<dbReference type="PANTHER" id="PTHR43578:SF3">
    <property type="entry name" value="NADH-QUINONE OXIDOREDUCTASE SUBUNIT F"/>
    <property type="match status" value="1"/>
</dbReference>
<keyword evidence="3" id="KW-0479">Metal-binding</keyword>
<evidence type="ECO:0000256" key="2">
    <source>
        <dbReference type="ARBA" id="ARBA00022485"/>
    </source>
</evidence>
<dbReference type="Pfam" id="PF10589">
    <property type="entry name" value="NADH_4Fe-4S"/>
    <property type="match status" value="1"/>
</dbReference>
<evidence type="ECO:0000259" key="6">
    <source>
        <dbReference type="PROSITE" id="PS51379"/>
    </source>
</evidence>
<dbReference type="Gene3D" id="3.10.20.600">
    <property type="match status" value="1"/>
</dbReference>
<dbReference type="SUPFAM" id="SSF142984">
    <property type="entry name" value="Nqo1 middle domain-like"/>
    <property type="match status" value="1"/>
</dbReference>
<dbReference type="InterPro" id="IPR011538">
    <property type="entry name" value="Nuo51_FMN-bd"/>
</dbReference>
<dbReference type="Gene3D" id="3.30.70.20">
    <property type="match status" value="2"/>
</dbReference>
<dbReference type="GO" id="GO:0010181">
    <property type="term" value="F:FMN binding"/>
    <property type="evidence" value="ECO:0007669"/>
    <property type="project" value="InterPro"/>
</dbReference>
<dbReference type="InterPro" id="IPR019575">
    <property type="entry name" value="Nuop51_4Fe4S-bd"/>
</dbReference>
<keyword evidence="8" id="KW-1185">Reference proteome</keyword>
<proteinExistence type="inferred from homology"/>
<gene>
    <name evidence="7" type="ORF">H6A13_02215</name>
</gene>
<reference evidence="7" key="2">
    <citation type="journal article" date="2021" name="Sci. Rep.">
        <title>The distribution of antibiotic resistance genes in chicken gut microbiota commensals.</title>
        <authorList>
            <person name="Juricova H."/>
            <person name="Matiasovicova J."/>
            <person name="Kubasova T."/>
            <person name="Cejkova D."/>
            <person name="Rychlik I."/>
        </authorList>
    </citation>
    <scope>NUCLEOTIDE SEQUENCE</scope>
    <source>
        <strain evidence="7">An420c</strain>
    </source>
</reference>
<evidence type="ECO:0000313" key="8">
    <source>
        <dbReference type="Proteomes" id="UP000713880"/>
    </source>
</evidence>
<dbReference type="CDD" id="cd02980">
    <property type="entry name" value="TRX_Fd_family"/>
    <property type="match status" value="1"/>
</dbReference>
<dbReference type="SUPFAM" id="SSF140490">
    <property type="entry name" value="Nqo1C-terminal domain-like"/>
    <property type="match status" value="1"/>
</dbReference>
<dbReference type="Gene3D" id="3.40.30.10">
    <property type="entry name" value="Glutaredoxin"/>
    <property type="match status" value="1"/>
</dbReference>
<dbReference type="Gene3D" id="6.10.250.1450">
    <property type="match status" value="1"/>
</dbReference>
<dbReference type="PROSITE" id="PS00645">
    <property type="entry name" value="COMPLEX1_51K_2"/>
    <property type="match status" value="1"/>
</dbReference>
<dbReference type="InterPro" id="IPR037207">
    <property type="entry name" value="Nuop51_4Fe4S-bd_sf"/>
</dbReference>
<dbReference type="InterPro" id="IPR037225">
    <property type="entry name" value="Nuo51_FMN-bd_sf"/>
</dbReference>
<evidence type="ECO:0000256" key="1">
    <source>
        <dbReference type="ARBA" id="ARBA00007523"/>
    </source>
</evidence>
<dbReference type="PANTHER" id="PTHR43578">
    <property type="entry name" value="NADH-QUINONE OXIDOREDUCTASE SUBUNIT F"/>
    <property type="match status" value="1"/>
</dbReference>
<dbReference type="SUPFAM" id="SSF52833">
    <property type="entry name" value="Thioredoxin-like"/>
    <property type="match status" value="1"/>
</dbReference>
<dbReference type="Pfam" id="PF13237">
    <property type="entry name" value="Fer4_10"/>
    <property type="match status" value="1"/>
</dbReference>
<comment type="similarity">
    <text evidence="1">Belongs to the complex I 51 kDa subunit family.</text>
</comment>
<dbReference type="EMBL" id="JACJLV010000004">
    <property type="protein sequence ID" value="MBM6825920.1"/>
    <property type="molecule type" value="Genomic_DNA"/>
</dbReference>
<dbReference type="SUPFAM" id="SSF54862">
    <property type="entry name" value="4Fe-4S ferredoxins"/>
    <property type="match status" value="1"/>
</dbReference>
<dbReference type="InterPro" id="IPR017896">
    <property type="entry name" value="4Fe4S_Fe-S-bd"/>
</dbReference>
<comment type="caution">
    <text evidence="7">The sequence shown here is derived from an EMBL/GenBank/DDBJ whole genome shotgun (WGS) entry which is preliminary data.</text>
</comment>
<accession>A0A938X1E4</accession>
<name>A0A938X1E4_9CLOT</name>
<dbReference type="PROSITE" id="PS51379">
    <property type="entry name" value="4FE4S_FER_2"/>
    <property type="match status" value="2"/>
</dbReference>
<dbReference type="AlphaFoldDB" id="A0A938X1E4"/>
<dbReference type="InterPro" id="IPR001949">
    <property type="entry name" value="NADH-UbQ_OxRdtase_51kDa_CS"/>
</dbReference>
<sequence length="600" mass="65284">MKKQILICCGTGCRANGSMNVVEAFRSEIEKNSADADVIPQIKTTGCNGFCENGPIVKIMPDNLVYYKVKPKDVPEILEKSVLEDQEIPRLMYKDNEGNRVRSQEENPFYAHQQKLALRHIGKIDPENIEDYLELGGYEALKKALQMTPDEVITEVEASGLRGRGGAGFPAGRKWRTAASYDNFPKYVACNGDEGDPGAFMDRSILEGDPHAVIEGLAIAAIAIGAEEGFFYIRDEYDLAVKHVKKALEDAEARGIIGESVMGSSKRLHLSVVRGGGAFVCGESTALMASIEGRVGEPRAKYIRSVQKGLWDQPTVLNNVETLANIPLIIRDGGKKFAEIGTETSTGTKVFALVGKVKRTGLVEVPMGTSLRHLIFDIGGGIIGDRPFKAVQTGGPSGGCIPESMLDLKVDFDSLAKYGAMMGSGGMIVMDDRSCMVEVARYYTNFLCEESCGKCTPCREGLRRMLEILTDICEGRGREGDIELLERIGHAVQDASLCSLGKSAPNPILTTIKYFRDEYEAHIREKRCPAGVCKNLTRFEIDEAKCIGCDMCAKGCPAGAISGEKKMPHRIDPSKCISCGSCREACRFDAVKAVGRGQEA</sequence>
<evidence type="ECO:0000313" key="7">
    <source>
        <dbReference type="EMBL" id="MBM6825920.1"/>
    </source>
</evidence>
<organism evidence="7 8">
    <name type="scientific">Mordavella massiliensis</name>
    <dbReference type="NCBI Taxonomy" id="1871024"/>
    <lineage>
        <taxon>Bacteria</taxon>
        <taxon>Bacillati</taxon>
        <taxon>Bacillota</taxon>
        <taxon>Clostridia</taxon>
        <taxon>Eubacteriales</taxon>
        <taxon>Clostridiaceae</taxon>
        <taxon>Mordavella</taxon>
    </lineage>
</organism>
<keyword evidence="4" id="KW-0408">Iron</keyword>
<evidence type="ECO:0000256" key="3">
    <source>
        <dbReference type="ARBA" id="ARBA00022723"/>
    </source>
</evidence>
<dbReference type="Pfam" id="PF01257">
    <property type="entry name" value="2Fe-2S_thioredx"/>
    <property type="match status" value="1"/>
</dbReference>
<dbReference type="SUPFAM" id="SSF142019">
    <property type="entry name" value="Nqo1 FMN-binding domain-like"/>
    <property type="match status" value="1"/>
</dbReference>
<dbReference type="Pfam" id="PF01512">
    <property type="entry name" value="Complex1_51K"/>
    <property type="match status" value="1"/>
</dbReference>
<dbReference type="Gene3D" id="1.20.1440.230">
    <property type="entry name" value="NADH-ubiquinone oxidoreductase 51kDa subunit, iron-sulphur binding domain"/>
    <property type="match status" value="1"/>
</dbReference>
<dbReference type="RefSeq" id="WP_204907984.1">
    <property type="nucleotide sequence ID" value="NZ_JACJLV010000004.1"/>
</dbReference>